<proteinExistence type="predicted"/>
<dbReference type="Proteomes" id="UP000078541">
    <property type="component" value="Unassembled WGS sequence"/>
</dbReference>
<keyword evidence="2" id="KW-1185">Reference proteome</keyword>
<name>A0A195FM41_9HYME</name>
<dbReference type="EMBL" id="KQ981490">
    <property type="protein sequence ID" value="KYN41322.1"/>
    <property type="molecule type" value="Genomic_DNA"/>
</dbReference>
<dbReference type="AlphaFoldDB" id="A0A195FM41"/>
<evidence type="ECO:0000313" key="1">
    <source>
        <dbReference type="EMBL" id="KYN41322.1"/>
    </source>
</evidence>
<reference evidence="1 2" key="1">
    <citation type="submission" date="2016-03" db="EMBL/GenBank/DDBJ databases">
        <title>Trachymyrmex septentrionalis WGS genome.</title>
        <authorList>
            <person name="Nygaard S."/>
            <person name="Hu H."/>
            <person name="Boomsma J."/>
            <person name="Zhang G."/>
        </authorList>
    </citation>
    <scope>NUCLEOTIDE SEQUENCE [LARGE SCALE GENOMIC DNA]</scope>
    <source>
        <strain evidence="1">Tsep2-gDNA-1</strain>
        <tissue evidence="1">Whole body</tissue>
    </source>
</reference>
<organism evidence="1 2">
    <name type="scientific">Trachymyrmex septentrionalis</name>
    <dbReference type="NCBI Taxonomy" id="34720"/>
    <lineage>
        <taxon>Eukaryota</taxon>
        <taxon>Metazoa</taxon>
        <taxon>Ecdysozoa</taxon>
        <taxon>Arthropoda</taxon>
        <taxon>Hexapoda</taxon>
        <taxon>Insecta</taxon>
        <taxon>Pterygota</taxon>
        <taxon>Neoptera</taxon>
        <taxon>Endopterygota</taxon>
        <taxon>Hymenoptera</taxon>
        <taxon>Apocrita</taxon>
        <taxon>Aculeata</taxon>
        <taxon>Formicoidea</taxon>
        <taxon>Formicidae</taxon>
        <taxon>Myrmicinae</taxon>
        <taxon>Trachymyrmex</taxon>
    </lineage>
</organism>
<protein>
    <submittedName>
        <fullName evidence="1">Uncharacterized protein</fullName>
    </submittedName>
</protein>
<evidence type="ECO:0000313" key="2">
    <source>
        <dbReference type="Proteomes" id="UP000078541"/>
    </source>
</evidence>
<dbReference type="STRING" id="34720.A0A195FM41"/>
<sequence>MFLTDGLVQDNSCPVSGGKFGLADISNCAWLRAANPYSVTNLKAIIHRFLGNSFANCDLQVGFKKNFIKYGLPDPLRKLASLICVVCVVCELIINLGTRDDASAKLQS</sequence>
<accession>A0A195FM41</accession>
<gene>
    <name evidence="1" type="ORF">ALC56_04473</name>
</gene>